<name>A0A8K1FJJ5_PYTOL</name>
<dbReference type="Proteomes" id="UP000794436">
    <property type="component" value="Unassembled WGS sequence"/>
</dbReference>
<reference evidence="2" key="1">
    <citation type="submission" date="2019-03" db="EMBL/GenBank/DDBJ databases">
        <title>Long read genome sequence of the mycoparasitic Pythium oligandrum ATCC 38472 isolated from sugarbeet rhizosphere.</title>
        <authorList>
            <person name="Gaulin E."/>
        </authorList>
    </citation>
    <scope>NUCLEOTIDE SEQUENCE</scope>
    <source>
        <strain evidence="2">ATCC 38472_TT</strain>
    </source>
</reference>
<feature type="region of interest" description="Disordered" evidence="1">
    <location>
        <begin position="165"/>
        <end position="239"/>
    </location>
</feature>
<evidence type="ECO:0000256" key="1">
    <source>
        <dbReference type="SAM" id="MobiDB-lite"/>
    </source>
</evidence>
<feature type="region of interest" description="Disordered" evidence="1">
    <location>
        <begin position="122"/>
        <end position="149"/>
    </location>
</feature>
<keyword evidence="3" id="KW-1185">Reference proteome</keyword>
<dbReference type="OrthoDB" id="125527at2759"/>
<dbReference type="AlphaFoldDB" id="A0A8K1FJJ5"/>
<proteinExistence type="predicted"/>
<comment type="caution">
    <text evidence="2">The sequence shown here is derived from an EMBL/GenBank/DDBJ whole genome shotgun (WGS) entry which is preliminary data.</text>
</comment>
<protein>
    <submittedName>
        <fullName evidence="2">Uncharacterized protein</fullName>
    </submittedName>
</protein>
<evidence type="ECO:0000313" key="3">
    <source>
        <dbReference type="Proteomes" id="UP000794436"/>
    </source>
</evidence>
<feature type="compositionally biased region" description="Polar residues" evidence="1">
    <location>
        <begin position="20"/>
        <end position="41"/>
    </location>
</feature>
<sequence length="239" mass="27192">MVGSSMRRLFSRGTDADKTTAPQAQPARSLSDPTSAATGPSQAWDGKCKRCRKLMSQCLCHEDQQQMGNRERTPSIEYSFPPSEKRHLFETLSEMHSSRTHSRLPIKMTQDRSRDRRLKDGEFHSARSAPSMSCAEPPSDKFSRSYPDAKWRSSTAIKSTVRLAHAPSTIPARRESSTKNLLSYESKKPTNRFNHVGMAPVVPGPQVPSQNYYVERPIRRRSREDEPNNEEVSEQIWEL</sequence>
<evidence type="ECO:0000313" key="2">
    <source>
        <dbReference type="EMBL" id="TMW64996.1"/>
    </source>
</evidence>
<feature type="region of interest" description="Disordered" evidence="1">
    <location>
        <begin position="1"/>
        <end position="46"/>
    </location>
</feature>
<feature type="compositionally biased region" description="Basic and acidic residues" evidence="1">
    <location>
        <begin position="138"/>
        <end position="149"/>
    </location>
</feature>
<organism evidence="2 3">
    <name type="scientific">Pythium oligandrum</name>
    <name type="common">Mycoparasitic fungus</name>
    <dbReference type="NCBI Taxonomy" id="41045"/>
    <lineage>
        <taxon>Eukaryota</taxon>
        <taxon>Sar</taxon>
        <taxon>Stramenopiles</taxon>
        <taxon>Oomycota</taxon>
        <taxon>Peronosporomycetes</taxon>
        <taxon>Pythiales</taxon>
        <taxon>Pythiaceae</taxon>
        <taxon>Pythium</taxon>
    </lineage>
</organism>
<gene>
    <name evidence="2" type="ORF">Poli38472_009163</name>
</gene>
<dbReference type="EMBL" id="SPLM01000038">
    <property type="protein sequence ID" value="TMW64996.1"/>
    <property type="molecule type" value="Genomic_DNA"/>
</dbReference>
<accession>A0A8K1FJJ5</accession>